<evidence type="ECO:0000256" key="1">
    <source>
        <dbReference type="SAM" id="MobiDB-lite"/>
    </source>
</evidence>
<evidence type="ECO:0000313" key="2">
    <source>
        <dbReference type="EMBL" id="OQM50618.1"/>
    </source>
</evidence>
<feature type="compositionally biased region" description="Polar residues" evidence="1">
    <location>
        <begin position="138"/>
        <end position="150"/>
    </location>
</feature>
<reference evidence="2 3" key="1">
    <citation type="submission" date="2017-03" db="EMBL/GenBank/DDBJ databases">
        <title>Maternal inheritance of bifidobacteria.</title>
        <authorList>
            <person name="Lugli G.A."/>
            <person name="Duranti S."/>
            <person name="Milani C."/>
            <person name="Mancabelli L."/>
        </authorList>
    </citation>
    <scope>NUCLEOTIDE SEQUENCE [LARGE SCALE GENOMIC DNA]</scope>
    <source>
        <strain evidence="2 3">1899B</strain>
    </source>
</reference>
<dbReference type="EMBL" id="NAQA01000003">
    <property type="protein sequence ID" value="OQM50618.1"/>
    <property type="molecule type" value="Genomic_DNA"/>
</dbReference>
<dbReference type="AlphaFoldDB" id="A0A1V8PPG5"/>
<dbReference type="Proteomes" id="UP000192666">
    <property type="component" value="Unassembled WGS sequence"/>
</dbReference>
<feature type="region of interest" description="Disordered" evidence="1">
    <location>
        <begin position="136"/>
        <end position="157"/>
    </location>
</feature>
<evidence type="ECO:0000313" key="3">
    <source>
        <dbReference type="Proteomes" id="UP000192666"/>
    </source>
</evidence>
<gene>
    <name evidence="2" type="ORF">B5782_0565</name>
</gene>
<name>A0A1V8PPG5_9BIFI</name>
<organism evidence="2 3">
    <name type="scientific">Bifidobacterium catenulatum</name>
    <dbReference type="NCBI Taxonomy" id="1686"/>
    <lineage>
        <taxon>Bacteria</taxon>
        <taxon>Bacillati</taxon>
        <taxon>Actinomycetota</taxon>
        <taxon>Actinomycetes</taxon>
        <taxon>Bifidobacteriales</taxon>
        <taxon>Bifidobacteriaceae</taxon>
        <taxon>Bifidobacterium</taxon>
    </lineage>
</organism>
<accession>A0A1V8PPG5</accession>
<protein>
    <submittedName>
        <fullName evidence="2">Uncharacterized protein</fullName>
    </submittedName>
</protein>
<comment type="caution">
    <text evidence="2">The sequence shown here is derived from an EMBL/GenBank/DDBJ whole genome shotgun (WGS) entry which is preliminary data.</text>
</comment>
<sequence>MAHPSLTAALLRVMQSSSGISQPARLSHKACRWHTRVTSIRIPKTFQHAVSQIAKGVTPNPFESGATHSGRRFPLLCYALPYAHFSVSLSVLHLRPGACAVLPHRRRLESLLFSYILKALRMDLAAIDASLRPDEFSTDPQLRPSTTVYPKTNKKHG</sequence>
<proteinExistence type="predicted"/>